<keyword evidence="1" id="KW-0472">Membrane</keyword>
<dbReference type="GO" id="GO:0015558">
    <property type="term" value="F:secondary active p-aminobenzoyl-glutamate transmembrane transporter activity"/>
    <property type="evidence" value="ECO:0007669"/>
    <property type="project" value="InterPro"/>
</dbReference>
<feature type="transmembrane region" description="Helical" evidence="1">
    <location>
        <begin position="427"/>
        <end position="445"/>
    </location>
</feature>
<dbReference type="GO" id="GO:1902604">
    <property type="term" value="P:p-aminobenzoyl-glutamate transmembrane transport"/>
    <property type="evidence" value="ECO:0007669"/>
    <property type="project" value="InterPro"/>
</dbReference>
<name>A0A4R2GLN2_9BACT</name>
<feature type="transmembrane region" description="Helical" evidence="1">
    <location>
        <begin position="175"/>
        <end position="194"/>
    </location>
</feature>
<comment type="caution">
    <text evidence="2">The sequence shown here is derived from an EMBL/GenBank/DDBJ whole genome shotgun (WGS) entry which is preliminary data.</text>
</comment>
<dbReference type="Proteomes" id="UP000295221">
    <property type="component" value="Unassembled WGS sequence"/>
</dbReference>
<feature type="transmembrane region" description="Helical" evidence="1">
    <location>
        <begin position="318"/>
        <end position="340"/>
    </location>
</feature>
<dbReference type="PANTHER" id="PTHR30282">
    <property type="entry name" value="P-AMINOBENZOYL GLUTAMATE TRANSPORTER"/>
    <property type="match status" value="1"/>
</dbReference>
<dbReference type="PANTHER" id="PTHR30282:SF0">
    <property type="entry name" value="P-AMINOBENZOYL-GLUTAMATE TRANSPORT PROTEIN"/>
    <property type="match status" value="1"/>
</dbReference>
<dbReference type="RefSeq" id="WP_132432785.1">
    <property type="nucleotide sequence ID" value="NZ_SLWK01000002.1"/>
</dbReference>
<dbReference type="AlphaFoldDB" id="A0A4R2GLN2"/>
<dbReference type="Pfam" id="PF03806">
    <property type="entry name" value="ABG_transport"/>
    <property type="match status" value="1"/>
</dbReference>
<feature type="transmembrane region" description="Helical" evidence="1">
    <location>
        <begin position="361"/>
        <end position="380"/>
    </location>
</feature>
<sequence length="527" mass="56383">MSETKKDGFFKRVLDKVEVIGNKLPQPVTLFAMLMGIVLVLSWIFGGGIPWLIEGTSVLKPGTGADTGVAAEYIKVKNLLTKDGLQQVFTNMVDVFATFPPLGLVLVVMLGIGVAEHTGMIAVALKVFVSKVPKYLITFSIVVAGMISSVAADAGYVVLIPMGGAIFLGMGRHPLAGIAAAFAGVSGGFGANFLPTGLDPMIAAFTEPAANLIDPTYTVNPLSNWYLMAASVPLVGIAGTWVTEKILVPRLGLYTPEEGLDLEEQTNHVTREEKKALMWSMISVLALIGLVVLAIAPANGLLRGDFDEVLGTNSFQPFYSSLVPIMFIIFFVAGLVYGIVAKTIKSDKDVSDMTAKSMSTMGLYIVIAFVAAQFVAYFNWSNLGSVLAVKGSDGLQAIGFTGIPLLVGFILISSLVNLVMGSASAKWALLAPIFVPMLMLMGYSPETTQAAYRIGDSYSNILTPLLPYFPLVIVFAQKYVKNVGIGTLISMMLPYAIAFMVVRIPMFVAWIMLNLPLGIQGPIYYNP</sequence>
<feature type="transmembrane region" description="Helical" evidence="1">
    <location>
        <begin position="400"/>
        <end position="420"/>
    </location>
</feature>
<feature type="transmembrane region" description="Helical" evidence="1">
    <location>
        <begin position="276"/>
        <end position="298"/>
    </location>
</feature>
<accession>A0A4R2GLN2</accession>
<evidence type="ECO:0000313" key="3">
    <source>
        <dbReference type="Proteomes" id="UP000295221"/>
    </source>
</evidence>
<feature type="transmembrane region" description="Helical" evidence="1">
    <location>
        <begin position="135"/>
        <end position="168"/>
    </location>
</feature>
<feature type="transmembrane region" description="Helical" evidence="1">
    <location>
        <begin position="488"/>
        <end position="513"/>
    </location>
</feature>
<dbReference type="InterPro" id="IPR004697">
    <property type="entry name" value="AbgT"/>
</dbReference>
<gene>
    <name evidence="2" type="ORF">EV194_102341</name>
</gene>
<feature type="transmembrane region" description="Helical" evidence="1">
    <location>
        <begin position="95"/>
        <end position="115"/>
    </location>
</feature>
<keyword evidence="1" id="KW-0812">Transmembrane</keyword>
<evidence type="ECO:0000313" key="2">
    <source>
        <dbReference type="EMBL" id="TCO09912.1"/>
    </source>
</evidence>
<keyword evidence="3" id="KW-1185">Reference proteome</keyword>
<feature type="transmembrane region" description="Helical" evidence="1">
    <location>
        <begin position="30"/>
        <end position="53"/>
    </location>
</feature>
<evidence type="ECO:0000256" key="1">
    <source>
        <dbReference type="SAM" id="Phobius"/>
    </source>
</evidence>
<dbReference type="EMBL" id="SLWK01000002">
    <property type="protein sequence ID" value="TCO09912.1"/>
    <property type="molecule type" value="Genomic_DNA"/>
</dbReference>
<reference evidence="2 3" key="1">
    <citation type="submission" date="2019-03" db="EMBL/GenBank/DDBJ databases">
        <title>Genomic Encyclopedia of Type Strains, Phase IV (KMG-IV): sequencing the most valuable type-strain genomes for metagenomic binning, comparative biology and taxonomic classification.</title>
        <authorList>
            <person name="Goeker M."/>
        </authorList>
    </citation>
    <scope>NUCLEOTIDE SEQUENCE [LARGE SCALE GENOMIC DNA]</scope>
    <source>
        <strain evidence="2 3">DSM 24179</strain>
    </source>
</reference>
<proteinExistence type="predicted"/>
<feature type="transmembrane region" description="Helical" evidence="1">
    <location>
        <begin position="457"/>
        <end position="476"/>
    </location>
</feature>
<protein>
    <submittedName>
        <fullName evidence="2">Aminobenzoyl-glutamate transport protein</fullName>
    </submittedName>
</protein>
<keyword evidence="1" id="KW-1133">Transmembrane helix</keyword>
<organism evidence="2 3">
    <name type="scientific">Natronoflexus pectinivorans</name>
    <dbReference type="NCBI Taxonomy" id="682526"/>
    <lineage>
        <taxon>Bacteria</taxon>
        <taxon>Pseudomonadati</taxon>
        <taxon>Bacteroidota</taxon>
        <taxon>Bacteroidia</taxon>
        <taxon>Marinilabiliales</taxon>
        <taxon>Marinilabiliaceae</taxon>
        <taxon>Natronoflexus</taxon>
    </lineage>
</organism>
<dbReference type="OrthoDB" id="3314392at2"/>